<evidence type="ECO:0000313" key="2">
    <source>
        <dbReference type="Proteomes" id="UP001151760"/>
    </source>
</evidence>
<protein>
    <submittedName>
        <fullName evidence="1">Uncharacterized protein</fullName>
    </submittedName>
</protein>
<comment type="caution">
    <text evidence="1">The sequence shown here is derived from an EMBL/GenBank/DDBJ whole genome shotgun (WGS) entry which is preliminary data.</text>
</comment>
<evidence type="ECO:0000313" key="1">
    <source>
        <dbReference type="EMBL" id="GJT88032.1"/>
    </source>
</evidence>
<dbReference type="EMBL" id="BQNB010019691">
    <property type="protein sequence ID" value="GJT88032.1"/>
    <property type="molecule type" value="Genomic_DNA"/>
</dbReference>
<proteinExistence type="predicted"/>
<reference evidence="1" key="1">
    <citation type="journal article" date="2022" name="Int. J. Mol. Sci.">
        <title>Draft Genome of Tanacetum Coccineum: Genomic Comparison of Closely Related Tanacetum-Family Plants.</title>
        <authorList>
            <person name="Yamashiro T."/>
            <person name="Shiraishi A."/>
            <person name="Nakayama K."/>
            <person name="Satake H."/>
        </authorList>
    </citation>
    <scope>NUCLEOTIDE SEQUENCE</scope>
</reference>
<organism evidence="1 2">
    <name type="scientific">Tanacetum coccineum</name>
    <dbReference type="NCBI Taxonomy" id="301880"/>
    <lineage>
        <taxon>Eukaryota</taxon>
        <taxon>Viridiplantae</taxon>
        <taxon>Streptophyta</taxon>
        <taxon>Embryophyta</taxon>
        <taxon>Tracheophyta</taxon>
        <taxon>Spermatophyta</taxon>
        <taxon>Magnoliopsida</taxon>
        <taxon>eudicotyledons</taxon>
        <taxon>Gunneridae</taxon>
        <taxon>Pentapetalae</taxon>
        <taxon>asterids</taxon>
        <taxon>campanulids</taxon>
        <taxon>Asterales</taxon>
        <taxon>Asteraceae</taxon>
        <taxon>Asteroideae</taxon>
        <taxon>Anthemideae</taxon>
        <taxon>Anthemidinae</taxon>
        <taxon>Tanacetum</taxon>
    </lineage>
</organism>
<name>A0ABQ5HLC9_9ASTR</name>
<gene>
    <name evidence="1" type="ORF">Tco_1069749</name>
</gene>
<dbReference type="Proteomes" id="UP001151760">
    <property type="component" value="Unassembled WGS sequence"/>
</dbReference>
<accession>A0ABQ5HLC9</accession>
<reference evidence="1" key="2">
    <citation type="submission" date="2022-01" db="EMBL/GenBank/DDBJ databases">
        <authorList>
            <person name="Yamashiro T."/>
            <person name="Shiraishi A."/>
            <person name="Satake H."/>
            <person name="Nakayama K."/>
        </authorList>
    </citation>
    <scope>NUCLEOTIDE SEQUENCE</scope>
</reference>
<keyword evidence="2" id="KW-1185">Reference proteome</keyword>
<sequence>MFGINDLDDDEVVVKSEVTDKTSEKRNIIEEAVAVTDAVTIPVSAATITNVELTLAQTLAELKSARSKIKGVVMQEPSESTPTISLQLPSQVKGQGSKDKGKAKMIEPKKPLKKKDQIKFDEEEALRLQEKFDEEDRLAREKSQQVEEANIAWDDIQAKIDADYQLAESFQTQELQELTIEEKSTLFVQLLEKRKKNFAAKRAEEKRNRPPTRAQQRSIMCTYLKNMAGWKPKDLKSKSFANIQELFDKAF</sequence>